<keyword evidence="1" id="KW-1133">Transmembrane helix</keyword>
<evidence type="ECO:0000313" key="2">
    <source>
        <dbReference type="EMBL" id="CAB0028692.1"/>
    </source>
</evidence>
<gene>
    <name evidence="3" type="ORF">TBRA_LOCUS6291</name>
    <name evidence="2" type="ORF">TBRA_LOCUS831</name>
</gene>
<dbReference type="AlphaFoldDB" id="A0A6H5I8T6"/>
<feature type="transmembrane region" description="Helical" evidence="1">
    <location>
        <begin position="12"/>
        <end position="33"/>
    </location>
</feature>
<dbReference type="OrthoDB" id="7382669at2759"/>
<keyword evidence="1" id="KW-0812">Transmembrane</keyword>
<proteinExistence type="predicted"/>
<evidence type="ECO:0000313" key="4">
    <source>
        <dbReference type="Proteomes" id="UP000479190"/>
    </source>
</evidence>
<keyword evidence="4" id="KW-1185">Reference proteome</keyword>
<accession>A0A6H5I8T6</accession>
<dbReference type="EMBL" id="CADCXV010000740">
    <property type="protein sequence ID" value="CAB0034393.1"/>
    <property type="molecule type" value="Genomic_DNA"/>
</dbReference>
<evidence type="ECO:0000256" key="1">
    <source>
        <dbReference type="SAM" id="Phobius"/>
    </source>
</evidence>
<organism evidence="3 4">
    <name type="scientific">Trichogramma brassicae</name>
    <dbReference type="NCBI Taxonomy" id="86971"/>
    <lineage>
        <taxon>Eukaryota</taxon>
        <taxon>Metazoa</taxon>
        <taxon>Ecdysozoa</taxon>
        <taxon>Arthropoda</taxon>
        <taxon>Hexapoda</taxon>
        <taxon>Insecta</taxon>
        <taxon>Pterygota</taxon>
        <taxon>Neoptera</taxon>
        <taxon>Endopterygota</taxon>
        <taxon>Hymenoptera</taxon>
        <taxon>Apocrita</taxon>
        <taxon>Proctotrupomorpha</taxon>
        <taxon>Chalcidoidea</taxon>
        <taxon>Trichogrammatidae</taxon>
        <taxon>Trichogramma</taxon>
    </lineage>
</organism>
<reference evidence="3 4" key="1">
    <citation type="submission" date="2020-02" db="EMBL/GenBank/DDBJ databases">
        <authorList>
            <person name="Ferguson B K."/>
        </authorList>
    </citation>
    <scope>NUCLEOTIDE SEQUENCE [LARGE SCALE GENOMIC DNA]</scope>
</reference>
<sequence length="133" mass="15336">MRHLYDGVFLPTMLYAVTAWGDFVTSTLAVKLVRMQRVALLRICKAYRTASTASLQVCAGLLPLDLECIRWRLRAQINRGAGFEMYGVATREGDNKRQALQRIESRLFDLWQEHWSTTSKGEAFRPNIRIKDE</sequence>
<keyword evidence="1" id="KW-0472">Membrane</keyword>
<dbReference type="Proteomes" id="UP000479190">
    <property type="component" value="Unassembled WGS sequence"/>
</dbReference>
<dbReference type="EMBL" id="CADCXV010000177">
    <property type="protein sequence ID" value="CAB0028692.1"/>
    <property type="molecule type" value="Genomic_DNA"/>
</dbReference>
<protein>
    <submittedName>
        <fullName evidence="3">Uncharacterized protein</fullName>
    </submittedName>
</protein>
<name>A0A6H5I8T6_9HYME</name>
<evidence type="ECO:0000313" key="3">
    <source>
        <dbReference type="EMBL" id="CAB0034393.1"/>
    </source>
</evidence>